<dbReference type="GO" id="GO:0016787">
    <property type="term" value="F:hydrolase activity"/>
    <property type="evidence" value="ECO:0007669"/>
    <property type="project" value="UniProtKB-KW"/>
</dbReference>
<comment type="similarity">
    <text evidence="1 4">Belongs to the glycosyl hydrolase 43 family.</text>
</comment>
<dbReference type="InterPro" id="IPR051795">
    <property type="entry name" value="Glycosyl_Hydrlase_43"/>
</dbReference>
<evidence type="ECO:0000256" key="3">
    <source>
        <dbReference type="ARBA" id="ARBA00023295"/>
    </source>
</evidence>
<comment type="caution">
    <text evidence="6">The sequence shown here is derived from an EMBL/GenBank/DDBJ whole genome shotgun (WGS) entry which is preliminary data.</text>
</comment>
<feature type="domain" description="Beta-xylosidase C-terminal Concanavalin A-like" evidence="5">
    <location>
        <begin position="325"/>
        <end position="523"/>
    </location>
</feature>
<name>A0ABW1V6T2_9BACL</name>
<dbReference type="RefSeq" id="WP_379234928.1">
    <property type="nucleotide sequence ID" value="NZ_JBHSTE010000004.1"/>
</dbReference>
<dbReference type="InterPro" id="IPR013320">
    <property type="entry name" value="ConA-like_dom_sf"/>
</dbReference>
<dbReference type="PANTHER" id="PTHR42812">
    <property type="entry name" value="BETA-XYLOSIDASE"/>
    <property type="match status" value="1"/>
</dbReference>
<dbReference type="Proteomes" id="UP001596233">
    <property type="component" value="Unassembled WGS sequence"/>
</dbReference>
<keyword evidence="7" id="KW-1185">Reference proteome</keyword>
<keyword evidence="2 4" id="KW-0378">Hydrolase</keyword>
<dbReference type="Gene3D" id="2.115.10.20">
    <property type="entry name" value="Glycosyl hydrolase domain, family 43"/>
    <property type="match status" value="1"/>
</dbReference>
<dbReference type="InterPro" id="IPR006710">
    <property type="entry name" value="Glyco_hydro_43"/>
</dbReference>
<reference evidence="7" key="1">
    <citation type="journal article" date="2019" name="Int. J. Syst. Evol. Microbiol.">
        <title>The Global Catalogue of Microorganisms (GCM) 10K type strain sequencing project: providing services to taxonomists for standard genome sequencing and annotation.</title>
        <authorList>
            <consortium name="The Broad Institute Genomics Platform"/>
            <consortium name="The Broad Institute Genome Sequencing Center for Infectious Disease"/>
            <person name="Wu L."/>
            <person name="Ma J."/>
        </authorList>
    </citation>
    <scope>NUCLEOTIDE SEQUENCE [LARGE SCALE GENOMIC DNA]</scope>
    <source>
        <strain evidence="7">PCU 280</strain>
    </source>
</reference>
<dbReference type="SUPFAM" id="SSF49899">
    <property type="entry name" value="Concanavalin A-like lectins/glucanases"/>
    <property type="match status" value="1"/>
</dbReference>
<dbReference type="Pfam" id="PF04616">
    <property type="entry name" value="Glyco_hydro_43"/>
    <property type="match status" value="1"/>
</dbReference>
<dbReference type="CDD" id="cd18617">
    <property type="entry name" value="GH43_XynB-like"/>
    <property type="match status" value="1"/>
</dbReference>
<keyword evidence="3 4" id="KW-0326">Glycosidase</keyword>
<evidence type="ECO:0000256" key="2">
    <source>
        <dbReference type="ARBA" id="ARBA00022801"/>
    </source>
</evidence>
<sequence length="525" mass="58169">MTNTKTVQYRNPVLSGFYPDPSAIRVGEDFYMVTSTFEYFPGVPIFHSKDLVNWEQIGHVLHRESQVNLLSRKSSQGIYAPVLRYHDGLFYMITTDVYGIGNFFVTAANPAGPWSDPIRIPHGGIDPSLFFDDDGKVYVSVQSGFAETSHVIQYEINPKTGEALTEPVVVFEGDEGPWVEGPHLYKINGMYYMMTASGGTGPMHREIIGRSSNPYGPFEMLEHPILTHNALKDHPIQYTGHAELLDDVDGNWWVLFLGVRLFNERGSVLGRETFLAPVTWVDGWPMVDNNEGHVGLEMKVTVPTKQDADVLIQQQEQPKQLVISFSASEPLSMDWIYSRVLPKAGAVSTSSNDGYLTLVGNEKALHDGQDTVYVSRRQLDHEMRFETALSYQPEQEGEAAGIAARLSDHSYYAIALTKQDGKLAVQATLMRNQQEEQTAVAAIDAEAYNTNGSIKFAIQSTLQEYSLLYTVDGENWHTLATAPANDITPDSGGSFTGVTLGMFAHGTASGNSAPAQFSYFKYEAM</sequence>
<evidence type="ECO:0000256" key="1">
    <source>
        <dbReference type="ARBA" id="ARBA00009865"/>
    </source>
</evidence>
<accession>A0ABW1V6T2</accession>
<dbReference type="Gene3D" id="2.60.120.200">
    <property type="match status" value="1"/>
</dbReference>
<dbReference type="SUPFAM" id="SSF75005">
    <property type="entry name" value="Arabinanase/levansucrase/invertase"/>
    <property type="match status" value="1"/>
</dbReference>
<dbReference type="InterPro" id="IPR023296">
    <property type="entry name" value="Glyco_hydro_beta-prop_sf"/>
</dbReference>
<evidence type="ECO:0000313" key="6">
    <source>
        <dbReference type="EMBL" id="MFC6333445.1"/>
    </source>
</evidence>
<dbReference type="PANTHER" id="PTHR42812:SF12">
    <property type="entry name" value="BETA-XYLOSIDASE-RELATED"/>
    <property type="match status" value="1"/>
</dbReference>
<organism evidence="6 7">
    <name type="scientific">Paenibacillus septentrionalis</name>
    <dbReference type="NCBI Taxonomy" id="429342"/>
    <lineage>
        <taxon>Bacteria</taxon>
        <taxon>Bacillati</taxon>
        <taxon>Bacillota</taxon>
        <taxon>Bacilli</taxon>
        <taxon>Bacillales</taxon>
        <taxon>Paenibacillaceae</taxon>
        <taxon>Paenibacillus</taxon>
    </lineage>
</organism>
<proteinExistence type="inferred from homology"/>
<dbReference type="EMBL" id="JBHSTE010000004">
    <property type="protein sequence ID" value="MFC6333445.1"/>
    <property type="molecule type" value="Genomic_DNA"/>
</dbReference>
<dbReference type="Pfam" id="PF17851">
    <property type="entry name" value="GH43_C2"/>
    <property type="match status" value="1"/>
</dbReference>
<dbReference type="InterPro" id="IPR041542">
    <property type="entry name" value="GH43_C2"/>
</dbReference>
<evidence type="ECO:0000256" key="4">
    <source>
        <dbReference type="RuleBase" id="RU361187"/>
    </source>
</evidence>
<evidence type="ECO:0000313" key="7">
    <source>
        <dbReference type="Proteomes" id="UP001596233"/>
    </source>
</evidence>
<gene>
    <name evidence="6" type="ORF">ACFP56_12520</name>
</gene>
<protein>
    <submittedName>
        <fullName evidence="6">Glycoside hydrolase family 43 protein</fullName>
    </submittedName>
</protein>
<evidence type="ECO:0000259" key="5">
    <source>
        <dbReference type="Pfam" id="PF17851"/>
    </source>
</evidence>